<dbReference type="GO" id="GO:0003677">
    <property type="term" value="F:DNA binding"/>
    <property type="evidence" value="ECO:0007669"/>
    <property type="project" value="UniProtKB-KW"/>
</dbReference>
<dbReference type="PANTHER" id="PTHR15348">
    <property type="entry name" value="AT-RICH INTERACTIVE DOMAIN-CONTAINING PROTEIN ARID DOMAIN- CONTAINING PROTEIN DEAD RINGER PROTEIN B-CELL REGULATOR OF IGH TRANSCRIPTION BRIGHT"/>
    <property type="match status" value="1"/>
</dbReference>
<evidence type="ECO:0000313" key="9">
    <source>
        <dbReference type="EMBL" id="KAK9819161.1"/>
    </source>
</evidence>
<dbReference type="InterPro" id="IPR045147">
    <property type="entry name" value="ARI3A/B/C"/>
</dbReference>
<dbReference type="SUPFAM" id="SSF57903">
    <property type="entry name" value="FYVE/PHD zinc finger"/>
    <property type="match status" value="1"/>
</dbReference>
<dbReference type="PANTHER" id="PTHR15348:SF0">
    <property type="entry name" value="PROTEIN DEAD RINGER"/>
    <property type="match status" value="1"/>
</dbReference>
<dbReference type="SMART" id="SM01014">
    <property type="entry name" value="ARID"/>
    <property type="match status" value="1"/>
</dbReference>
<dbReference type="SUPFAM" id="SSF46774">
    <property type="entry name" value="ARID-like"/>
    <property type="match status" value="1"/>
</dbReference>
<keyword evidence="10" id="KW-1185">Reference proteome</keyword>
<feature type="compositionally biased region" description="Basic and acidic residues" evidence="7">
    <location>
        <begin position="695"/>
        <end position="710"/>
    </location>
</feature>
<evidence type="ECO:0000256" key="7">
    <source>
        <dbReference type="SAM" id="MobiDB-lite"/>
    </source>
</evidence>
<feature type="domain" description="ARID" evidence="8">
    <location>
        <begin position="457"/>
        <end position="548"/>
    </location>
</feature>
<feature type="compositionally biased region" description="Low complexity" evidence="7">
    <location>
        <begin position="650"/>
        <end position="663"/>
    </location>
</feature>
<feature type="region of interest" description="Disordered" evidence="7">
    <location>
        <begin position="566"/>
        <end position="594"/>
    </location>
</feature>
<keyword evidence="2" id="KW-0862">Zinc</keyword>
<keyword evidence="1" id="KW-0479">Metal-binding</keyword>
<keyword evidence="4" id="KW-0238">DNA-binding</keyword>
<dbReference type="AlphaFoldDB" id="A0AAW1PZK2"/>
<feature type="region of interest" description="Disordered" evidence="7">
    <location>
        <begin position="650"/>
        <end position="710"/>
    </location>
</feature>
<organism evidence="9 10">
    <name type="scientific">Elliptochloris bilobata</name>
    <dbReference type="NCBI Taxonomy" id="381761"/>
    <lineage>
        <taxon>Eukaryota</taxon>
        <taxon>Viridiplantae</taxon>
        <taxon>Chlorophyta</taxon>
        <taxon>core chlorophytes</taxon>
        <taxon>Trebouxiophyceae</taxon>
        <taxon>Trebouxiophyceae incertae sedis</taxon>
        <taxon>Elliptochloris clade</taxon>
        <taxon>Elliptochloris</taxon>
    </lineage>
</organism>
<reference evidence="9 10" key="1">
    <citation type="journal article" date="2024" name="Nat. Commun.">
        <title>Phylogenomics reveals the evolutionary origins of lichenization in chlorophyte algae.</title>
        <authorList>
            <person name="Puginier C."/>
            <person name="Libourel C."/>
            <person name="Otte J."/>
            <person name="Skaloud P."/>
            <person name="Haon M."/>
            <person name="Grisel S."/>
            <person name="Petersen M."/>
            <person name="Berrin J.G."/>
            <person name="Delaux P.M."/>
            <person name="Dal Grande F."/>
            <person name="Keller J."/>
        </authorList>
    </citation>
    <scope>NUCLEOTIDE SEQUENCE [LARGE SCALE GENOMIC DNA]</scope>
    <source>
        <strain evidence="9 10">SAG 245.80</strain>
    </source>
</reference>
<proteinExistence type="predicted"/>
<gene>
    <name evidence="9" type="ORF">WJX81_005074</name>
</gene>
<dbReference type="CDD" id="cd16100">
    <property type="entry name" value="ARID"/>
    <property type="match status" value="1"/>
</dbReference>
<feature type="region of interest" description="Disordered" evidence="7">
    <location>
        <begin position="428"/>
        <end position="449"/>
    </location>
</feature>
<dbReference type="GO" id="GO:0006357">
    <property type="term" value="P:regulation of transcription by RNA polymerase II"/>
    <property type="evidence" value="ECO:0007669"/>
    <property type="project" value="InterPro"/>
</dbReference>
<dbReference type="Pfam" id="PF01388">
    <property type="entry name" value="ARID"/>
    <property type="match status" value="1"/>
</dbReference>
<dbReference type="PROSITE" id="PS51011">
    <property type="entry name" value="ARID"/>
    <property type="match status" value="1"/>
</dbReference>
<evidence type="ECO:0000256" key="5">
    <source>
        <dbReference type="ARBA" id="ARBA00023163"/>
    </source>
</evidence>
<feature type="compositionally biased region" description="Polar residues" evidence="7">
    <location>
        <begin position="681"/>
        <end position="693"/>
    </location>
</feature>
<accession>A0AAW1PZK2</accession>
<comment type="caution">
    <text evidence="9">The sequence shown here is derived from an EMBL/GenBank/DDBJ whole genome shotgun (WGS) entry which is preliminary data.</text>
</comment>
<dbReference type="SMART" id="SM00501">
    <property type="entry name" value="BRIGHT"/>
    <property type="match status" value="1"/>
</dbReference>
<dbReference type="GO" id="GO:0005634">
    <property type="term" value="C:nucleus"/>
    <property type="evidence" value="ECO:0007669"/>
    <property type="project" value="TreeGrafter"/>
</dbReference>
<evidence type="ECO:0000256" key="3">
    <source>
        <dbReference type="ARBA" id="ARBA00023015"/>
    </source>
</evidence>
<keyword evidence="5" id="KW-0804">Transcription</keyword>
<evidence type="ECO:0000256" key="6">
    <source>
        <dbReference type="ARBA" id="ARBA00023242"/>
    </source>
</evidence>
<evidence type="ECO:0000256" key="2">
    <source>
        <dbReference type="ARBA" id="ARBA00022833"/>
    </source>
</evidence>
<feature type="region of interest" description="Disordered" evidence="7">
    <location>
        <begin position="910"/>
        <end position="959"/>
    </location>
</feature>
<dbReference type="CDD" id="cd04508">
    <property type="entry name" value="Tudor_SF"/>
    <property type="match status" value="1"/>
</dbReference>
<keyword evidence="6" id="KW-0539">Nucleus</keyword>
<evidence type="ECO:0000256" key="1">
    <source>
        <dbReference type="ARBA" id="ARBA00022771"/>
    </source>
</evidence>
<dbReference type="InterPro" id="IPR036431">
    <property type="entry name" value="ARID_dom_sf"/>
</dbReference>
<name>A0AAW1PZK2_9CHLO</name>
<protein>
    <recommendedName>
        <fullName evidence="8">ARID domain-containing protein</fullName>
    </recommendedName>
</protein>
<keyword evidence="3" id="KW-0805">Transcription regulation</keyword>
<dbReference type="GO" id="GO:0008270">
    <property type="term" value="F:zinc ion binding"/>
    <property type="evidence" value="ECO:0007669"/>
    <property type="project" value="UniProtKB-KW"/>
</dbReference>
<evidence type="ECO:0000259" key="8">
    <source>
        <dbReference type="PROSITE" id="PS51011"/>
    </source>
</evidence>
<dbReference type="Proteomes" id="UP001445335">
    <property type="component" value="Unassembled WGS sequence"/>
</dbReference>
<dbReference type="Gene3D" id="1.10.150.60">
    <property type="entry name" value="ARID DNA-binding domain"/>
    <property type="match status" value="1"/>
</dbReference>
<dbReference type="InterPro" id="IPR001606">
    <property type="entry name" value="ARID_dom"/>
</dbReference>
<dbReference type="InterPro" id="IPR011011">
    <property type="entry name" value="Znf_FYVE_PHD"/>
</dbReference>
<sequence>MGNERPYAHPVSAIAADIGDALLVAPDDSAVMFYEAEVLSTAGAAALRKQLAATHQQVVEAQAATGNSGLEHCNAWDNGAYYTQIRDQRRARHALLQQGKAQRQAQAQGQAGPAAEQALAPGLRLAQAAAMAASQALILELRQPVDGHAAAPRAGAPAAASLLLPSAAAQAPRNPRAVDRCRAGGEGAELLEAGGSVVASSITSSSTALAHMVLQRELAANLDVTMATRIEQGAASYNGAAAVASQLEKQRALLLVATQSMQPASADAVAAMALECPAAFHFTCAGYADENDIPGAPDDAWLCWSCAAGAERPFAHPVSAIAAEIGDELLVAPDDSATMFYEAEVLSARPDDVEVLFLAFDGPARWLPRDSRRIWHGTRDRAAWEVRGAAYLPNSRLYAVDARRIASAAAAQARLQVAAPAGAKQGVDAGAAAGAPSGEGPSSAGADAAPDVAPYVQESEVTFMRALMDWHEKNASTYVQPKMYQKAISPYKLWHTVMAYGGYDMVAEGKMWATVARTLGAPDSMTDKSFKFKRMYTETLAQFERDSRAGKTGVAVPSVTKDVVPAAPGGGGAAPRKRPRVGGLGPVGRPFRAAPDRPVVGPDVEVRLREAGYLGGWVRGRVLQAVRGSRYEGGWRFQVELEPAPKAGAASASAVPAPGANPVTGLSSEPPASGGVAANGTDPTPQPEGNSGNEFLRETVSDPGNGRERDWAPLLYAPAAGEAPAVALRRPLNPVSPPAPDRKWEPGERAEGFWAQGGSWWPGTVQALRTDGAVVLKVDPTPNYPQGEEWELPQDHLRAAHPAEKSGYGLIEPVQDGDWVMASAWRARLGWRQHEAPGEVGGAVEAYTAAALLPAPFARPAAPRMERASRGAPGRLTALEGAAARMLGAPSIQDATPRAESAAESLLGLAPHSPRAPSVDLNPNPNPSPDMQPGERGGAGAGVAARASGRGPGDGRAVPLAPIAQVPAAVQLQPTASADAEMAAQMAELELVMAQLRAQSAGGGPASR</sequence>
<evidence type="ECO:0000313" key="10">
    <source>
        <dbReference type="Proteomes" id="UP001445335"/>
    </source>
</evidence>
<evidence type="ECO:0000256" key="4">
    <source>
        <dbReference type="ARBA" id="ARBA00023125"/>
    </source>
</evidence>
<dbReference type="EMBL" id="JALJOU010000128">
    <property type="protein sequence ID" value="KAK9819161.1"/>
    <property type="molecule type" value="Genomic_DNA"/>
</dbReference>
<keyword evidence="1" id="KW-0863">Zinc-finger</keyword>